<comment type="caution">
    <text evidence="3">The sequence shown here is derived from an EMBL/GenBank/DDBJ whole genome shotgun (WGS) entry which is preliminary data.</text>
</comment>
<evidence type="ECO:0000313" key="3">
    <source>
        <dbReference type="EMBL" id="CAE8688599.1"/>
    </source>
</evidence>
<name>A0A813JSR2_POLGL</name>
<evidence type="ECO:0000256" key="1">
    <source>
        <dbReference type="SAM" id="MobiDB-lite"/>
    </source>
</evidence>
<protein>
    <recommendedName>
        <fullName evidence="2">ABC1 atypical kinase-like domain-containing protein</fullName>
    </recommendedName>
</protein>
<feature type="region of interest" description="Disordered" evidence="1">
    <location>
        <begin position="1"/>
        <end position="20"/>
    </location>
</feature>
<accession>A0A813JSR2</accession>
<reference evidence="3" key="1">
    <citation type="submission" date="2021-02" db="EMBL/GenBank/DDBJ databases">
        <authorList>
            <person name="Dougan E. K."/>
            <person name="Rhodes N."/>
            <person name="Thang M."/>
            <person name="Chan C."/>
        </authorList>
    </citation>
    <scope>NUCLEOTIDE SEQUENCE</scope>
</reference>
<dbReference type="EMBL" id="CAJNNW010026918">
    <property type="protein sequence ID" value="CAE8688599.1"/>
    <property type="molecule type" value="Genomic_DNA"/>
</dbReference>
<organism evidence="3 4">
    <name type="scientific">Polarella glacialis</name>
    <name type="common">Dinoflagellate</name>
    <dbReference type="NCBI Taxonomy" id="89957"/>
    <lineage>
        <taxon>Eukaryota</taxon>
        <taxon>Sar</taxon>
        <taxon>Alveolata</taxon>
        <taxon>Dinophyceae</taxon>
        <taxon>Suessiales</taxon>
        <taxon>Suessiaceae</taxon>
        <taxon>Polarella</taxon>
    </lineage>
</organism>
<proteinExistence type="predicted"/>
<gene>
    <name evidence="3" type="ORF">PGLA2088_LOCUS26001</name>
</gene>
<feature type="non-terminal residue" evidence="3">
    <location>
        <position position="1"/>
    </location>
</feature>
<dbReference type="PANTHER" id="PTHR43173:SF28">
    <property type="entry name" value="AARF DOMAIN CONTAINING KINASE 5"/>
    <property type="match status" value="1"/>
</dbReference>
<evidence type="ECO:0000313" key="4">
    <source>
        <dbReference type="Proteomes" id="UP000626109"/>
    </source>
</evidence>
<evidence type="ECO:0000259" key="2">
    <source>
        <dbReference type="Pfam" id="PF03109"/>
    </source>
</evidence>
<dbReference type="InterPro" id="IPR004147">
    <property type="entry name" value="ABC1_dom"/>
</dbReference>
<dbReference type="PANTHER" id="PTHR43173">
    <property type="entry name" value="ABC1 FAMILY PROTEIN"/>
    <property type="match status" value="1"/>
</dbReference>
<dbReference type="InterPro" id="IPR051130">
    <property type="entry name" value="Mito_struct-func_regulator"/>
</dbReference>
<feature type="domain" description="ABC1 atypical kinase-like" evidence="2">
    <location>
        <begin position="165"/>
        <end position="270"/>
    </location>
</feature>
<feature type="region of interest" description="Disordered" evidence="1">
    <location>
        <begin position="1296"/>
        <end position="1315"/>
    </location>
</feature>
<sequence length="1400" mass="155824">DSSRVASSGHAMEGEDQEAKRRRLEADAAIVVMPAPDMMMGMGRSMVTMMQFNEAKQDYTNSVANLDEDSAEYNSALLECHKRGADRCVKVASMHRGLYVKAAQFIASIRGGTGERGVPKPFIDALSVFTDQAPHKPISQIVESLKESMKLGSWPAEPLDKACDLKSIEEEPIAAASIAQVHQALLQDGTPVAVKVQYPELRKEMASDFAIFKTMGAQIKQMSGGYDLMWVVEDFEKNLSRELDFRLEAASCEETGKQLAHLSPSIYVPKANPGLIKCTAVKATALLVPLGPGPCPNALGTPPRKEVVGPRDMLKGTMVVRPKTPQDRTSIQPRADNRPRWEPKRWSVLPTKRYSHGSAMVNSLGLDGPAGGLRVDKKAKWDDWPPINACLVPPENNAELSEDQKAILRALYNDAELLRDGQMDEEQPHQLAALDHLYQDRIESHGFLRTHVCLEDLCNKSNKCALDEMTGLVEDVNFRTFRVSYKYRGLEISEQTVVRIRELSLPQRVVALRTFDHTSDGAQQDPDSMIRVHLKNMEKLHEENSAWIASYLATDTMHEDCSLTVVEKQKSTMRYLITDPPFAGHTIGSSQAQIAAMLPKELIKRLMQDSLAMDLNLDDWLSSTGACIRQQHASILHNKQLAACHSTEGHRSEARIGLDSDPAHSEVGEAEWVCDFKLQEGSWSVNDVTYSAAEITDAGGIDASIPVKKLEEDWHSHILRREEFYRSWNPSQYAEEFVQTDNKAEADPCPAQLAWRRHIANTTLPSSCKGHSLSGTNSHGKDPMMKPKKATALLVPPGPGPCPNALSIPPRKEVVGPRASARQLWSNIPANGADGLGLRETSLWMVCKYLCNNSNKCALNELTGLVEDVNFRTIRVSYKYRCLKTGPASSPERTIDPGGNRSDGQFFLRNVTATALPWYQKAILRALYYYAELLRDGQMDEEQPHQLAALDHLYLDRIESHGFLRTHVCLEDLCNKSNKCALNEMTGLVEDVNFCTFRVSYKYRGLEVSEQTVVRIRELSLPQRVVALRTFDHTSDGAQQDPDSMIRFHLKNMEKLREENSAWYLITDPPFAGHTIGSSQAQIAAMLPKELMKRLIPDSLAMDLNLDDWLSSTGACIRQQHASILHNKLLTACHSTEGHGSEARIGLGSDSAHSEVGEAEWVCGHCRAPVSSSLASTCRVCRLGGFPVRTCYEIVIPYKSSDFKLQEGSWSVNDVTYSAAEITDAGGTDASIPVKKLEEDWHSHILRREEFYRSWNPPQYAEEFVQTDNKAEADPSPAQLAWRRRIANTTLLSSCKDPSLSGTNSHGKGPMMKPKKGKREDLEVFVCCATPECPVSLAYQIWQKVFEHSLALQCGPIRIVRAPTFNRNFGRKATERFMTTACLHLPLHTKVSFRDGAGAA</sequence>
<dbReference type="Pfam" id="PF03109">
    <property type="entry name" value="ABC1"/>
    <property type="match status" value="1"/>
</dbReference>
<dbReference type="Proteomes" id="UP000626109">
    <property type="component" value="Unassembled WGS sequence"/>
</dbReference>